<organism evidence="1">
    <name type="scientific">Guillardia theta (strain CCMP2712)</name>
    <name type="common">Cryptophyte</name>
    <dbReference type="NCBI Taxonomy" id="905079"/>
    <lineage>
        <taxon>Eukaryota</taxon>
        <taxon>Cryptophyceae</taxon>
        <taxon>Pyrenomonadales</taxon>
        <taxon>Geminigeraceae</taxon>
        <taxon>Guillardia</taxon>
    </lineage>
</organism>
<dbReference type="RefSeq" id="XP_005825098.1">
    <property type="nucleotide sequence ID" value="XM_005825041.1"/>
</dbReference>
<reference evidence="3" key="2">
    <citation type="submission" date="2012-11" db="EMBL/GenBank/DDBJ databases">
        <authorList>
            <person name="Kuo A."/>
            <person name="Curtis B.A."/>
            <person name="Tanifuji G."/>
            <person name="Burki F."/>
            <person name="Gruber A."/>
            <person name="Irimia M."/>
            <person name="Maruyama S."/>
            <person name="Arias M.C."/>
            <person name="Ball S.G."/>
            <person name="Gile G.H."/>
            <person name="Hirakawa Y."/>
            <person name="Hopkins J.F."/>
            <person name="Rensing S.A."/>
            <person name="Schmutz J."/>
            <person name="Symeonidi A."/>
            <person name="Elias M."/>
            <person name="Eveleigh R.J."/>
            <person name="Herman E.K."/>
            <person name="Klute M.J."/>
            <person name="Nakayama T."/>
            <person name="Obornik M."/>
            <person name="Reyes-Prieto A."/>
            <person name="Armbrust E.V."/>
            <person name="Aves S.J."/>
            <person name="Beiko R.G."/>
            <person name="Coutinho P."/>
            <person name="Dacks J.B."/>
            <person name="Durnford D.G."/>
            <person name="Fast N.M."/>
            <person name="Green B.R."/>
            <person name="Grisdale C."/>
            <person name="Hempe F."/>
            <person name="Henrissat B."/>
            <person name="Hoppner M.P."/>
            <person name="Ishida K.-I."/>
            <person name="Kim E."/>
            <person name="Koreny L."/>
            <person name="Kroth P.G."/>
            <person name="Liu Y."/>
            <person name="Malik S.-B."/>
            <person name="Maier U.G."/>
            <person name="McRose D."/>
            <person name="Mock T."/>
            <person name="Neilson J.A."/>
            <person name="Onodera N.T."/>
            <person name="Poole A.M."/>
            <person name="Pritham E.J."/>
            <person name="Richards T.A."/>
            <person name="Rocap G."/>
            <person name="Roy S.W."/>
            <person name="Sarai C."/>
            <person name="Schaack S."/>
            <person name="Shirato S."/>
            <person name="Slamovits C.H."/>
            <person name="Spencer D.F."/>
            <person name="Suzuki S."/>
            <person name="Worden A.Z."/>
            <person name="Zauner S."/>
            <person name="Barry K."/>
            <person name="Bell C."/>
            <person name="Bharti A.K."/>
            <person name="Crow J.A."/>
            <person name="Grimwood J."/>
            <person name="Kramer R."/>
            <person name="Lindquist E."/>
            <person name="Lucas S."/>
            <person name="Salamov A."/>
            <person name="McFadden G.I."/>
            <person name="Lane C.E."/>
            <person name="Keeling P.J."/>
            <person name="Gray M.W."/>
            <person name="Grigoriev I.V."/>
            <person name="Archibald J.M."/>
        </authorList>
    </citation>
    <scope>NUCLEOTIDE SEQUENCE</scope>
    <source>
        <strain evidence="3">CCMP2712</strain>
    </source>
</reference>
<dbReference type="KEGG" id="gtt:GUITHDRAFT_144431"/>
<dbReference type="HOGENOM" id="CLU_870033_0_0_1"/>
<keyword evidence="3" id="KW-1185">Reference proteome</keyword>
<dbReference type="PaxDb" id="55529-EKX38118"/>
<dbReference type="Proteomes" id="UP000011087">
    <property type="component" value="Unassembled WGS sequence"/>
</dbReference>
<dbReference type="EnsemblProtists" id="EKX38118">
    <property type="protein sequence ID" value="EKX38118"/>
    <property type="gene ID" value="GUITHDRAFT_144431"/>
</dbReference>
<evidence type="ECO:0000313" key="1">
    <source>
        <dbReference type="EMBL" id="EKX38118.1"/>
    </source>
</evidence>
<dbReference type="AlphaFoldDB" id="L1IPC8"/>
<dbReference type="OrthoDB" id="608866at2759"/>
<proteinExistence type="predicted"/>
<name>L1IPC8_GUITC</name>
<reference evidence="1 3" key="1">
    <citation type="journal article" date="2012" name="Nature">
        <title>Algal genomes reveal evolutionary mosaicism and the fate of nucleomorphs.</title>
        <authorList>
            <consortium name="DOE Joint Genome Institute"/>
            <person name="Curtis B.A."/>
            <person name="Tanifuji G."/>
            <person name="Burki F."/>
            <person name="Gruber A."/>
            <person name="Irimia M."/>
            <person name="Maruyama S."/>
            <person name="Arias M.C."/>
            <person name="Ball S.G."/>
            <person name="Gile G.H."/>
            <person name="Hirakawa Y."/>
            <person name="Hopkins J.F."/>
            <person name="Kuo A."/>
            <person name="Rensing S.A."/>
            <person name="Schmutz J."/>
            <person name="Symeonidi A."/>
            <person name="Elias M."/>
            <person name="Eveleigh R.J."/>
            <person name="Herman E.K."/>
            <person name="Klute M.J."/>
            <person name="Nakayama T."/>
            <person name="Obornik M."/>
            <person name="Reyes-Prieto A."/>
            <person name="Armbrust E.V."/>
            <person name="Aves S.J."/>
            <person name="Beiko R.G."/>
            <person name="Coutinho P."/>
            <person name="Dacks J.B."/>
            <person name="Durnford D.G."/>
            <person name="Fast N.M."/>
            <person name="Green B.R."/>
            <person name="Grisdale C.J."/>
            <person name="Hempel F."/>
            <person name="Henrissat B."/>
            <person name="Hoppner M.P."/>
            <person name="Ishida K."/>
            <person name="Kim E."/>
            <person name="Koreny L."/>
            <person name="Kroth P.G."/>
            <person name="Liu Y."/>
            <person name="Malik S.B."/>
            <person name="Maier U.G."/>
            <person name="McRose D."/>
            <person name="Mock T."/>
            <person name="Neilson J.A."/>
            <person name="Onodera N.T."/>
            <person name="Poole A.M."/>
            <person name="Pritham E.J."/>
            <person name="Richards T.A."/>
            <person name="Rocap G."/>
            <person name="Roy S.W."/>
            <person name="Sarai C."/>
            <person name="Schaack S."/>
            <person name="Shirato S."/>
            <person name="Slamovits C.H."/>
            <person name="Spencer D.F."/>
            <person name="Suzuki S."/>
            <person name="Worden A.Z."/>
            <person name="Zauner S."/>
            <person name="Barry K."/>
            <person name="Bell C."/>
            <person name="Bharti A.K."/>
            <person name="Crow J.A."/>
            <person name="Grimwood J."/>
            <person name="Kramer R."/>
            <person name="Lindquist E."/>
            <person name="Lucas S."/>
            <person name="Salamov A."/>
            <person name="McFadden G.I."/>
            <person name="Lane C.E."/>
            <person name="Keeling P.J."/>
            <person name="Gray M.W."/>
            <person name="Grigoriev I.V."/>
            <person name="Archibald J.M."/>
        </authorList>
    </citation>
    <scope>NUCLEOTIDE SEQUENCE</scope>
    <source>
        <strain evidence="1 3">CCMP2712</strain>
    </source>
</reference>
<gene>
    <name evidence="1" type="ORF">GUITHDRAFT_144431</name>
</gene>
<dbReference type="EMBL" id="JH993051">
    <property type="protein sequence ID" value="EKX38118.1"/>
    <property type="molecule type" value="Genomic_DNA"/>
</dbReference>
<evidence type="ECO:0000313" key="2">
    <source>
        <dbReference type="EnsemblProtists" id="EKX38118"/>
    </source>
</evidence>
<dbReference type="GeneID" id="17294931"/>
<accession>L1IPC8</accession>
<protein>
    <submittedName>
        <fullName evidence="1 2">Uncharacterized protein</fullName>
    </submittedName>
</protein>
<sequence length="320" mass="37301">MRTKQDKSEELKVGDSVRKIKNVDAGEMGIVQSVEKFDSGIIKVKVLSQSGKLWFSQSQDNYEKIQEVVEVKDIPLWNEDKKTMNLPFPVEFDQWLQGDKIFDEIEIKRLEVSWRVHRKSALPRQCSKPDVWKCCWEHQRNAAKNAEVGLPVRQYPRAVMEVHWIPSWFHKLFKVDMWGNIISVDGLQGAMCYAEEDHLFPSSRGGRTSLANLVLIQFVANRKKKEKILPFLTADEEAALSCGLQEHQFLAITNHSWRMFGCKERNFGQLYAFLTQPLGWETGDLEALQNLNEGDALWAYFHQKWCAHNQREEEKRNPFM</sequence>
<reference evidence="2" key="3">
    <citation type="submission" date="2016-03" db="UniProtKB">
        <authorList>
            <consortium name="EnsemblProtists"/>
        </authorList>
    </citation>
    <scope>IDENTIFICATION</scope>
</reference>
<evidence type="ECO:0000313" key="3">
    <source>
        <dbReference type="Proteomes" id="UP000011087"/>
    </source>
</evidence>